<comment type="caution">
    <text evidence="1">The sequence shown here is derived from an EMBL/GenBank/DDBJ whole genome shotgun (WGS) entry which is preliminary data.</text>
</comment>
<dbReference type="Proteomes" id="UP001054945">
    <property type="component" value="Unassembled WGS sequence"/>
</dbReference>
<keyword evidence="2" id="KW-1185">Reference proteome</keyword>
<gene>
    <name evidence="1" type="ORF">CEXT_109591</name>
</gene>
<sequence length="92" mass="11194">MFLSEKLDEIKAKRDRLRRKAELSKMQSDMVLWRKQVAFIQESCFAPFTLEELRLAIKLQRVRKSPEDDNIHLNFLKHMSDTYYQEYFTLHV</sequence>
<reference evidence="1 2" key="1">
    <citation type="submission" date="2021-06" db="EMBL/GenBank/DDBJ databases">
        <title>Caerostris extrusa draft genome.</title>
        <authorList>
            <person name="Kono N."/>
            <person name="Arakawa K."/>
        </authorList>
    </citation>
    <scope>NUCLEOTIDE SEQUENCE [LARGE SCALE GENOMIC DNA]</scope>
</reference>
<dbReference type="EMBL" id="BPLR01019535">
    <property type="protein sequence ID" value="GIX68919.1"/>
    <property type="molecule type" value="Genomic_DNA"/>
</dbReference>
<name>A0AAV4M988_CAEEX</name>
<evidence type="ECO:0000313" key="2">
    <source>
        <dbReference type="Proteomes" id="UP001054945"/>
    </source>
</evidence>
<evidence type="ECO:0000313" key="1">
    <source>
        <dbReference type="EMBL" id="GIX68919.1"/>
    </source>
</evidence>
<protein>
    <submittedName>
        <fullName evidence="1">Uncharacterized protein</fullName>
    </submittedName>
</protein>
<accession>A0AAV4M988</accession>
<proteinExistence type="predicted"/>
<organism evidence="1 2">
    <name type="scientific">Caerostris extrusa</name>
    <name type="common">Bark spider</name>
    <name type="synonym">Caerostris bankana</name>
    <dbReference type="NCBI Taxonomy" id="172846"/>
    <lineage>
        <taxon>Eukaryota</taxon>
        <taxon>Metazoa</taxon>
        <taxon>Ecdysozoa</taxon>
        <taxon>Arthropoda</taxon>
        <taxon>Chelicerata</taxon>
        <taxon>Arachnida</taxon>
        <taxon>Araneae</taxon>
        <taxon>Araneomorphae</taxon>
        <taxon>Entelegynae</taxon>
        <taxon>Araneoidea</taxon>
        <taxon>Araneidae</taxon>
        <taxon>Caerostris</taxon>
    </lineage>
</organism>
<dbReference type="AlphaFoldDB" id="A0AAV4M988"/>